<dbReference type="Pfam" id="PF01163">
    <property type="entry name" value="RIO1"/>
    <property type="match status" value="1"/>
</dbReference>
<comment type="subcellular location">
    <subcellularLocation>
        <location evidence="2">Cytoplasm</location>
    </subcellularLocation>
</comment>
<evidence type="ECO:0000256" key="9">
    <source>
        <dbReference type="ARBA" id="ARBA00022679"/>
    </source>
</evidence>
<evidence type="ECO:0000256" key="16">
    <source>
        <dbReference type="ARBA" id="ARBA00047899"/>
    </source>
</evidence>
<comment type="cofactor">
    <cofactor evidence="1">
        <name>Mg(2+)</name>
        <dbReference type="ChEBI" id="CHEBI:18420"/>
    </cofactor>
</comment>
<keyword evidence="7" id="KW-0690">Ribosome biogenesis</keyword>
<dbReference type="EMBL" id="JAEHOD010000006">
    <property type="protein sequence ID" value="KAG2452342.1"/>
    <property type="molecule type" value="Genomic_DNA"/>
</dbReference>
<comment type="catalytic activity">
    <reaction evidence="17">
        <text>L-seryl-[protein] + ATP = O-phospho-L-seryl-[protein] + ADP + H(+)</text>
        <dbReference type="Rhea" id="RHEA:17989"/>
        <dbReference type="Rhea" id="RHEA-COMP:9863"/>
        <dbReference type="Rhea" id="RHEA-COMP:11604"/>
        <dbReference type="ChEBI" id="CHEBI:15378"/>
        <dbReference type="ChEBI" id="CHEBI:29999"/>
        <dbReference type="ChEBI" id="CHEBI:30616"/>
        <dbReference type="ChEBI" id="CHEBI:83421"/>
        <dbReference type="ChEBI" id="CHEBI:456216"/>
        <dbReference type="EC" id="2.7.11.1"/>
    </reaction>
</comment>
<keyword evidence="8" id="KW-0723">Serine/threonine-protein kinase</keyword>
<dbReference type="GO" id="GO:0005737">
    <property type="term" value="C:cytoplasm"/>
    <property type="evidence" value="ECO:0007669"/>
    <property type="project" value="UniProtKB-SubCell"/>
</dbReference>
<dbReference type="FunFam" id="3.30.200.20:FF:000148">
    <property type="entry name" value="Serine/threonine-protein kinase RIO1"/>
    <property type="match status" value="1"/>
</dbReference>
<dbReference type="InterPro" id="IPR011009">
    <property type="entry name" value="Kinase-like_dom_sf"/>
</dbReference>
<evidence type="ECO:0000256" key="7">
    <source>
        <dbReference type="ARBA" id="ARBA00022517"/>
    </source>
</evidence>
<dbReference type="GO" id="GO:0046872">
    <property type="term" value="F:metal ion binding"/>
    <property type="evidence" value="ECO:0007669"/>
    <property type="project" value="UniProtKB-KW"/>
</dbReference>
<dbReference type="InterPro" id="IPR051272">
    <property type="entry name" value="RIO-type_Ser/Thr_kinase"/>
</dbReference>
<dbReference type="Proteomes" id="UP000613740">
    <property type="component" value="Unassembled WGS sequence"/>
</dbReference>
<evidence type="ECO:0000256" key="11">
    <source>
        <dbReference type="ARBA" id="ARBA00022741"/>
    </source>
</evidence>
<dbReference type="GO" id="GO:0042254">
    <property type="term" value="P:ribosome biogenesis"/>
    <property type="evidence" value="ECO:0007669"/>
    <property type="project" value="UniProtKB-KW"/>
</dbReference>
<feature type="region of interest" description="Disordered" evidence="19">
    <location>
        <begin position="33"/>
        <end position="86"/>
    </location>
</feature>
<feature type="compositionally biased region" description="Gly residues" evidence="19">
    <location>
        <begin position="149"/>
        <end position="171"/>
    </location>
</feature>
<dbReference type="PROSITE" id="PS01245">
    <property type="entry name" value="RIO1"/>
    <property type="match status" value="1"/>
</dbReference>
<dbReference type="InterPro" id="IPR018934">
    <property type="entry name" value="RIO_dom"/>
</dbReference>
<evidence type="ECO:0000256" key="6">
    <source>
        <dbReference type="ARBA" id="ARBA00022490"/>
    </source>
</evidence>
<keyword evidence="10" id="KW-0479">Metal-binding</keyword>
<keyword evidence="22" id="KW-1185">Reference proteome</keyword>
<protein>
    <recommendedName>
        <fullName evidence="5">Serine/threonine-protein kinase RIO1</fullName>
        <ecNumber evidence="4">2.7.11.1</ecNumber>
    </recommendedName>
    <alternativeName>
        <fullName evidence="18">Serine/threonine-protein kinase rio1</fullName>
    </alternativeName>
</protein>
<feature type="compositionally biased region" description="Acidic residues" evidence="19">
    <location>
        <begin position="631"/>
        <end position="650"/>
    </location>
</feature>
<dbReference type="GO" id="GO:0005524">
    <property type="term" value="F:ATP binding"/>
    <property type="evidence" value="ECO:0007669"/>
    <property type="project" value="UniProtKB-KW"/>
</dbReference>
<evidence type="ECO:0000256" key="3">
    <source>
        <dbReference type="ARBA" id="ARBA00009196"/>
    </source>
</evidence>
<dbReference type="SMART" id="SM00090">
    <property type="entry name" value="RIO"/>
    <property type="match status" value="1"/>
</dbReference>
<feature type="region of interest" description="Disordered" evidence="19">
    <location>
        <begin position="611"/>
        <end position="696"/>
    </location>
</feature>
<evidence type="ECO:0000256" key="8">
    <source>
        <dbReference type="ARBA" id="ARBA00022527"/>
    </source>
</evidence>
<evidence type="ECO:0000256" key="12">
    <source>
        <dbReference type="ARBA" id="ARBA00022777"/>
    </source>
</evidence>
<evidence type="ECO:0000256" key="4">
    <source>
        <dbReference type="ARBA" id="ARBA00012513"/>
    </source>
</evidence>
<feature type="domain" description="RIO kinase" evidence="20">
    <location>
        <begin position="215"/>
        <end position="451"/>
    </location>
</feature>
<dbReference type="SUPFAM" id="SSF56112">
    <property type="entry name" value="Protein kinase-like (PK-like)"/>
    <property type="match status" value="1"/>
</dbReference>
<comment type="similarity">
    <text evidence="3">Belongs to the protein kinase superfamily. RIO-type Ser/Thr kinase family.</text>
</comment>
<keyword evidence="14" id="KW-0067">ATP-binding</keyword>
<dbReference type="OrthoDB" id="205248at2759"/>
<dbReference type="EC" id="2.7.11.1" evidence="4"/>
<feature type="compositionally biased region" description="Low complexity" evidence="19">
    <location>
        <begin position="121"/>
        <end position="133"/>
    </location>
</feature>
<dbReference type="InterPro" id="IPR018935">
    <property type="entry name" value="RIO_kinase_CS"/>
</dbReference>
<feature type="compositionally biased region" description="Basic residues" evidence="19">
    <location>
        <begin position="674"/>
        <end position="696"/>
    </location>
</feature>
<evidence type="ECO:0000256" key="1">
    <source>
        <dbReference type="ARBA" id="ARBA00001946"/>
    </source>
</evidence>
<evidence type="ECO:0000256" key="10">
    <source>
        <dbReference type="ARBA" id="ARBA00022723"/>
    </source>
</evidence>
<evidence type="ECO:0000256" key="14">
    <source>
        <dbReference type="ARBA" id="ARBA00022840"/>
    </source>
</evidence>
<evidence type="ECO:0000313" key="22">
    <source>
        <dbReference type="Proteomes" id="UP000613740"/>
    </source>
</evidence>
<feature type="compositionally biased region" description="Polar residues" evidence="19">
    <location>
        <begin position="134"/>
        <end position="146"/>
    </location>
</feature>
<keyword evidence="6" id="KW-0963">Cytoplasm</keyword>
<feature type="compositionally biased region" description="Acidic residues" evidence="19">
    <location>
        <begin position="546"/>
        <end position="559"/>
    </location>
</feature>
<comment type="catalytic activity">
    <reaction evidence="16">
        <text>L-threonyl-[protein] + ATP = O-phospho-L-threonyl-[protein] + ADP + H(+)</text>
        <dbReference type="Rhea" id="RHEA:46608"/>
        <dbReference type="Rhea" id="RHEA-COMP:11060"/>
        <dbReference type="Rhea" id="RHEA-COMP:11605"/>
        <dbReference type="ChEBI" id="CHEBI:15378"/>
        <dbReference type="ChEBI" id="CHEBI:30013"/>
        <dbReference type="ChEBI" id="CHEBI:30616"/>
        <dbReference type="ChEBI" id="CHEBI:61977"/>
        <dbReference type="ChEBI" id="CHEBI:456216"/>
        <dbReference type="EC" id="2.7.11.1"/>
    </reaction>
</comment>
<evidence type="ECO:0000256" key="15">
    <source>
        <dbReference type="ARBA" id="ARBA00022842"/>
    </source>
</evidence>
<evidence type="ECO:0000256" key="13">
    <source>
        <dbReference type="ARBA" id="ARBA00022801"/>
    </source>
</evidence>
<dbReference type="AlphaFoldDB" id="A0A835WRW6"/>
<feature type="compositionally biased region" description="Low complexity" evidence="19">
    <location>
        <begin position="42"/>
        <end position="59"/>
    </location>
</feature>
<evidence type="ECO:0000256" key="18">
    <source>
        <dbReference type="ARBA" id="ARBA00068838"/>
    </source>
</evidence>
<dbReference type="Gene3D" id="3.30.200.20">
    <property type="entry name" value="Phosphorylase Kinase, domain 1"/>
    <property type="match status" value="1"/>
</dbReference>
<reference evidence="21" key="1">
    <citation type="journal article" date="2020" name="bioRxiv">
        <title>Comparative genomics of Chlamydomonas.</title>
        <authorList>
            <person name="Craig R.J."/>
            <person name="Hasan A.R."/>
            <person name="Ness R.W."/>
            <person name="Keightley P.D."/>
        </authorList>
    </citation>
    <scope>NUCLEOTIDE SEQUENCE</scope>
    <source>
        <strain evidence="21">CCAP 11/173</strain>
    </source>
</reference>
<feature type="region of interest" description="Disordered" evidence="19">
    <location>
        <begin position="121"/>
        <end position="172"/>
    </location>
</feature>
<evidence type="ECO:0000259" key="20">
    <source>
        <dbReference type="SMART" id="SM00090"/>
    </source>
</evidence>
<keyword evidence="12" id="KW-0418">Kinase</keyword>
<comment type="caution">
    <text evidence="21">The sequence shown here is derived from an EMBL/GenBank/DDBJ whole genome shotgun (WGS) entry which is preliminary data.</text>
</comment>
<gene>
    <name evidence="21" type="ORF">HYH02_003366</name>
</gene>
<name>A0A835WRW6_9CHLO</name>
<proteinExistence type="inferred from homology"/>
<sequence length="696" mass="74073">MAAVTELPFDVLQSRYADDDDDEEVVPAQNVALQPPAPAPAAPAGADAVVAPAADPAAVIIESDDDDDDEGEALPAEEDEDLDNEDELAEALEWADMRDDMMDRGNNAVNYHAGLLRRPNAAGGAANRQAQAPKNSNMQRLDSHMNTGRMGGGGGAGGGGAGGGGGGGHHGGAMLDDPMDALHGVSARVSASVANNMMRSTAMREAGGQRIAAKDKSDRATVEQAIDPRTRMVLFKMLNRGLFSEINGCVSTGKEANVYHASGPDGRDMAIKIYKTSILVFKDRDRYVSGDYRFRNGYCKSNPRKMVKMWAEKEMRNLMRLRAAGINSPAPLQLRMHVLVMEFIGEDGVAAPRLRDAGLPLPRLRTAYTEMLLVMRNLFQKCRLVHADLSEYNILYHKGELYIIDVSQSVDLDHPKALDFLREDCKHVNDYFRRAGVATLTVRETFDFVVDPAINDDNVDAALERLSEVAASRPINVAPEEEVAEAVFHQAFIPRRLEEVVNFERDHARLQAGGKETEGIYFQAITGMKQDGSGARATPAVLAGADTDDQDEEGAEGEGDAPAARSSKSKKSSKVRAPAASAAADAAGTADAAAAGAAGGSEQLLVPKAGAAGAAAADGAASDGGEGESGSGDEDDDDEEDSEDEGEEGGGMDKDALKAARKAHKKAVKEANREKRKTKVPKHVKKAKTKGGNKKK</sequence>
<evidence type="ECO:0000256" key="5">
    <source>
        <dbReference type="ARBA" id="ARBA00016038"/>
    </source>
</evidence>
<feature type="region of interest" description="Disordered" evidence="19">
    <location>
        <begin position="546"/>
        <end position="574"/>
    </location>
</feature>
<dbReference type="PANTHER" id="PTHR45723">
    <property type="entry name" value="SERINE/THREONINE-PROTEIN KINASE RIO1"/>
    <property type="match status" value="1"/>
</dbReference>
<accession>A0A835WRW6</accession>
<dbReference type="Gene3D" id="1.10.510.10">
    <property type="entry name" value="Transferase(Phosphotransferase) domain 1"/>
    <property type="match status" value="1"/>
</dbReference>
<evidence type="ECO:0000256" key="17">
    <source>
        <dbReference type="ARBA" id="ARBA00048679"/>
    </source>
</evidence>
<dbReference type="GO" id="GO:0004674">
    <property type="term" value="F:protein serine/threonine kinase activity"/>
    <property type="evidence" value="ECO:0007669"/>
    <property type="project" value="UniProtKB-KW"/>
</dbReference>
<evidence type="ECO:0000313" key="21">
    <source>
        <dbReference type="EMBL" id="KAG2452342.1"/>
    </source>
</evidence>
<organism evidence="21 22">
    <name type="scientific">Chlamydomonas schloesseri</name>
    <dbReference type="NCBI Taxonomy" id="2026947"/>
    <lineage>
        <taxon>Eukaryota</taxon>
        <taxon>Viridiplantae</taxon>
        <taxon>Chlorophyta</taxon>
        <taxon>core chlorophytes</taxon>
        <taxon>Chlorophyceae</taxon>
        <taxon>CS clade</taxon>
        <taxon>Chlamydomonadales</taxon>
        <taxon>Chlamydomonadaceae</taxon>
        <taxon>Chlamydomonas</taxon>
    </lineage>
</organism>
<dbReference type="GO" id="GO:0016787">
    <property type="term" value="F:hydrolase activity"/>
    <property type="evidence" value="ECO:0007669"/>
    <property type="project" value="UniProtKB-KW"/>
</dbReference>
<feature type="compositionally biased region" description="Acidic residues" evidence="19">
    <location>
        <begin position="62"/>
        <end position="86"/>
    </location>
</feature>
<dbReference type="CDD" id="cd05147">
    <property type="entry name" value="RIO1_euk"/>
    <property type="match status" value="1"/>
</dbReference>
<dbReference type="InterPro" id="IPR000687">
    <property type="entry name" value="RIO_kinase"/>
</dbReference>
<keyword evidence="9" id="KW-0808">Transferase</keyword>
<keyword evidence="13" id="KW-0378">Hydrolase</keyword>
<keyword evidence="15" id="KW-0460">Magnesium</keyword>
<evidence type="ECO:0000256" key="2">
    <source>
        <dbReference type="ARBA" id="ARBA00004496"/>
    </source>
</evidence>
<feature type="compositionally biased region" description="Low complexity" evidence="19">
    <location>
        <begin position="611"/>
        <end position="621"/>
    </location>
</feature>
<evidence type="ECO:0000256" key="19">
    <source>
        <dbReference type="SAM" id="MobiDB-lite"/>
    </source>
</evidence>
<keyword evidence="11" id="KW-0547">Nucleotide-binding</keyword>